<evidence type="ECO:0000313" key="5">
    <source>
        <dbReference type="EMBL" id="MBL3658280.1"/>
    </source>
</evidence>
<dbReference type="SMART" id="SM00342">
    <property type="entry name" value="HTH_ARAC"/>
    <property type="match status" value="1"/>
</dbReference>
<reference evidence="5" key="1">
    <citation type="submission" date="2021-01" db="EMBL/GenBank/DDBJ databases">
        <title>Fulvivirga kasyanovii gen. nov., sp nov., a novel member of the phylum Bacteroidetes isolated from seawater in a mussel farm.</title>
        <authorList>
            <person name="Zhao L.-H."/>
            <person name="Wang Z.-J."/>
        </authorList>
    </citation>
    <scope>NUCLEOTIDE SEQUENCE</scope>
    <source>
        <strain evidence="5">2943</strain>
    </source>
</reference>
<dbReference type="PANTHER" id="PTHR43280:SF32">
    <property type="entry name" value="TRANSCRIPTIONAL REGULATORY PROTEIN"/>
    <property type="match status" value="1"/>
</dbReference>
<dbReference type="AlphaFoldDB" id="A0A937F9Q3"/>
<keyword evidence="2" id="KW-0238">DNA-binding</keyword>
<comment type="caution">
    <text evidence="5">The sequence shown here is derived from an EMBL/GenBank/DDBJ whole genome shotgun (WGS) entry which is preliminary data.</text>
</comment>
<evidence type="ECO:0000256" key="3">
    <source>
        <dbReference type="ARBA" id="ARBA00023163"/>
    </source>
</evidence>
<proteinExistence type="predicted"/>
<dbReference type="Gene3D" id="1.10.10.60">
    <property type="entry name" value="Homeodomain-like"/>
    <property type="match status" value="2"/>
</dbReference>
<evidence type="ECO:0000256" key="2">
    <source>
        <dbReference type="ARBA" id="ARBA00023125"/>
    </source>
</evidence>
<evidence type="ECO:0000256" key="1">
    <source>
        <dbReference type="ARBA" id="ARBA00023015"/>
    </source>
</evidence>
<gene>
    <name evidence="5" type="ORF">JL102_19160</name>
</gene>
<dbReference type="InterPro" id="IPR009057">
    <property type="entry name" value="Homeodomain-like_sf"/>
</dbReference>
<dbReference type="PRINTS" id="PR00032">
    <property type="entry name" value="HTHARAC"/>
</dbReference>
<protein>
    <submittedName>
        <fullName evidence="5">Helix-turn-helix transcriptional regulator</fullName>
    </submittedName>
</protein>
<dbReference type="PANTHER" id="PTHR43280">
    <property type="entry name" value="ARAC-FAMILY TRANSCRIPTIONAL REGULATOR"/>
    <property type="match status" value="1"/>
</dbReference>
<dbReference type="PROSITE" id="PS01124">
    <property type="entry name" value="HTH_ARAC_FAMILY_2"/>
    <property type="match status" value="1"/>
</dbReference>
<evidence type="ECO:0000259" key="4">
    <source>
        <dbReference type="PROSITE" id="PS01124"/>
    </source>
</evidence>
<accession>A0A937F9Q3</accession>
<dbReference type="GO" id="GO:0043565">
    <property type="term" value="F:sequence-specific DNA binding"/>
    <property type="evidence" value="ECO:0007669"/>
    <property type="project" value="InterPro"/>
</dbReference>
<sequence>MSRELHPINTIHQYHKVRGLGKPLHPLISIVDYSQLKVSKEDNLKSWTYNFYTISLKRNFESAIKMNYGQQEYDYDEGIMFFMAPGQLFSFDVNEETSHEKSGWMILIHPDFLLGTTLAKSIRKYEFFSYATHEALFLSEKEEQLLNTIIANIEAEYQSVIDKHSQQIIVTQLETLLAYSSRFYERQFATRIPMSHHILERFEEIINDYFKDEKYIEQGLPSVKNIADQLYLSPNYLSSLLRHLTGQTTQQHIHVKLINIAKQKLSTTDLSISQIAYELGFEYPQSFSNLFKSKTNISPSEFRKSF</sequence>
<evidence type="ECO:0000313" key="6">
    <source>
        <dbReference type="Proteomes" id="UP000659388"/>
    </source>
</evidence>
<feature type="domain" description="HTH araC/xylS-type" evidence="4">
    <location>
        <begin position="200"/>
        <end position="305"/>
    </location>
</feature>
<keyword evidence="6" id="KW-1185">Reference proteome</keyword>
<keyword evidence="3" id="KW-0804">Transcription</keyword>
<dbReference type="Pfam" id="PF12833">
    <property type="entry name" value="HTH_18"/>
    <property type="match status" value="1"/>
</dbReference>
<keyword evidence="1" id="KW-0805">Transcription regulation</keyword>
<dbReference type="Proteomes" id="UP000659388">
    <property type="component" value="Unassembled WGS sequence"/>
</dbReference>
<dbReference type="InterPro" id="IPR018060">
    <property type="entry name" value="HTH_AraC"/>
</dbReference>
<dbReference type="InterPro" id="IPR020449">
    <property type="entry name" value="Tscrpt_reg_AraC-type_HTH"/>
</dbReference>
<organism evidence="5 6">
    <name type="scientific">Fulvivirga sediminis</name>
    <dbReference type="NCBI Taxonomy" id="2803949"/>
    <lineage>
        <taxon>Bacteria</taxon>
        <taxon>Pseudomonadati</taxon>
        <taxon>Bacteroidota</taxon>
        <taxon>Cytophagia</taxon>
        <taxon>Cytophagales</taxon>
        <taxon>Fulvivirgaceae</taxon>
        <taxon>Fulvivirga</taxon>
    </lineage>
</organism>
<dbReference type="SUPFAM" id="SSF46689">
    <property type="entry name" value="Homeodomain-like"/>
    <property type="match status" value="1"/>
</dbReference>
<dbReference type="GO" id="GO:0003700">
    <property type="term" value="F:DNA-binding transcription factor activity"/>
    <property type="evidence" value="ECO:0007669"/>
    <property type="project" value="InterPro"/>
</dbReference>
<dbReference type="EMBL" id="JAESIY010000011">
    <property type="protein sequence ID" value="MBL3658280.1"/>
    <property type="molecule type" value="Genomic_DNA"/>
</dbReference>
<name>A0A937F9Q3_9BACT</name>
<dbReference type="RefSeq" id="WP_202246071.1">
    <property type="nucleotide sequence ID" value="NZ_JAESIY010000011.1"/>
</dbReference>